<evidence type="ECO:0000256" key="1">
    <source>
        <dbReference type="ARBA" id="ARBA00004123"/>
    </source>
</evidence>
<comment type="subcellular location">
    <subcellularLocation>
        <location evidence="1">Nucleus</location>
    </subcellularLocation>
</comment>
<sequence length="201" mass="22728">MEPTNKPIGVQLAWPIKQSSRPPTPAKTSQAEVPKGEQSSAKRRKTSDIWNHFTKTNNGTTTKAICLSCGSTLLAQSSAGTNHLWQNHHCCKAEPHQSLLIPRQSISQLDCMPRFNQEAIRESLAKMIPKFKMIDQATLQEDCMKLHKKRKAVIAKQLDEQHGKIALTVEQWSCQYTSSYLKISSQYINPDWKLINRAIGF</sequence>
<dbReference type="PANTHER" id="PTHR46481">
    <property type="entry name" value="ZINC FINGER BED DOMAIN-CONTAINING PROTEIN 4"/>
    <property type="match status" value="1"/>
</dbReference>
<keyword evidence="8" id="KW-1185">Reference proteome</keyword>
<evidence type="ECO:0008006" key="9">
    <source>
        <dbReference type="Google" id="ProtNLM"/>
    </source>
</evidence>
<organism evidence="7 8">
    <name type="scientific">Puccinia triticina</name>
    <dbReference type="NCBI Taxonomy" id="208348"/>
    <lineage>
        <taxon>Eukaryota</taxon>
        <taxon>Fungi</taxon>
        <taxon>Dikarya</taxon>
        <taxon>Basidiomycota</taxon>
        <taxon>Pucciniomycotina</taxon>
        <taxon>Pucciniomycetes</taxon>
        <taxon>Pucciniales</taxon>
        <taxon>Pucciniaceae</taxon>
        <taxon>Puccinia</taxon>
    </lineage>
</organism>
<evidence type="ECO:0000313" key="8">
    <source>
        <dbReference type="Proteomes" id="UP001164743"/>
    </source>
</evidence>
<dbReference type="GeneID" id="77808426"/>
<dbReference type="SMART" id="SM00614">
    <property type="entry name" value="ZnF_BED"/>
    <property type="match status" value="1"/>
</dbReference>
<proteinExistence type="predicted"/>
<keyword evidence="3" id="KW-0863">Zinc-finger</keyword>
<dbReference type="RefSeq" id="XP_053018738.1">
    <property type="nucleotide sequence ID" value="XM_053167531.1"/>
</dbReference>
<reference evidence="7" key="1">
    <citation type="submission" date="2022-10" db="EMBL/GenBank/DDBJ databases">
        <title>Puccinia triticina Genome sequencing and assembly.</title>
        <authorList>
            <person name="Li C."/>
        </authorList>
    </citation>
    <scope>NUCLEOTIDE SEQUENCE</scope>
    <source>
        <strain evidence="7">Pt15</strain>
    </source>
</reference>
<evidence type="ECO:0000256" key="4">
    <source>
        <dbReference type="ARBA" id="ARBA00022833"/>
    </source>
</evidence>
<keyword evidence="5" id="KW-0539">Nucleus</keyword>
<dbReference type="EMBL" id="CP110423">
    <property type="protein sequence ID" value="WAQ83183.1"/>
    <property type="molecule type" value="Genomic_DNA"/>
</dbReference>
<gene>
    <name evidence="7" type="ORF">PtA15_3A552</name>
</gene>
<evidence type="ECO:0000256" key="5">
    <source>
        <dbReference type="ARBA" id="ARBA00023242"/>
    </source>
</evidence>
<feature type="region of interest" description="Disordered" evidence="6">
    <location>
        <begin position="1"/>
        <end position="47"/>
    </location>
</feature>
<dbReference type="PANTHER" id="PTHR46481:SF10">
    <property type="entry name" value="ZINC FINGER BED DOMAIN-CONTAINING PROTEIN 39"/>
    <property type="match status" value="1"/>
</dbReference>
<evidence type="ECO:0000256" key="6">
    <source>
        <dbReference type="SAM" id="MobiDB-lite"/>
    </source>
</evidence>
<accession>A0ABY7CD84</accession>
<evidence type="ECO:0000256" key="3">
    <source>
        <dbReference type="ARBA" id="ARBA00022771"/>
    </source>
</evidence>
<dbReference type="InterPro" id="IPR052035">
    <property type="entry name" value="ZnF_BED_domain_contain"/>
</dbReference>
<keyword evidence="2" id="KW-0479">Metal-binding</keyword>
<keyword evidence="4" id="KW-0862">Zinc</keyword>
<feature type="compositionally biased region" description="Polar residues" evidence="6">
    <location>
        <begin position="17"/>
        <end position="31"/>
    </location>
</feature>
<name>A0ABY7CD84_9BASI</name>
<evidence type="ECO:0000313" key="7">
    <source>
        <dbReference type="EMBL" id="WAQ83183.1"/>
    </source>
</evidence>
<evidence type="ECO:0000256" key="2">
    <source>
        <dbReference type="ARBA" id="ARBA00022723"/>
    </source>
</evidence>
<dbReference type="Proteomes" id="UP001164743">
    <property type="component" value="Chromosome 3A"/>
</dbReference>
<protein>
    <recommendedName>
        <fullName evidence="9">BED-type domain-containing protein</fullName>
    </recommendedName>
</protein>